<keyword evidence="2" id="KW-0378">Hydrolase</keyword>
<dbReference type="PANTHER" id="PTHR11839:SF18">
    <property type="entry name" value="NUDIX HYDROLASE DOMAIN-CONTAINING PROTEIN"/>
    <property type="match status" value="1"/>
</dbReference>
<name>A0A1J5TDS2_9ARCH</name>
<comment type="caution">
    <text evidence="4">The sequence shown here is derived from an EMBL/GenBank/DDBJ whole genome shotgun (WGS) entry which is preliminary data.</text>
</comment>
<evidence type="ECO:0000256" key="1">
    <source>
        <dbReference type="ARBA" id="ARBA00001946"/>
    </source>
</evidence>
<dbReference type="Gene3D" id="3.90.79.10">
    <property type="entry name" value="Nucleoside Triphosphate Pyrophosphohydrolase"/>
    <property type="match status" value="1"/>
</dbReference>
<reference evidence="4 5" key="1">
    <citation type="submission" date="2016-08" db="EMBL/GenBank/DDBJ databases">
        <title>New Insights into Marine Group III Euryarchaeota, from dark to light.</title>
        <authorList>
            <person name="Haro-Moreno J.M."/>
            <person name="Rodriguez-Valera F."/>
            <person name="Lopez-Garcia P."/>
            <person name="Moreira D."/>
            <person name="Martin-Cuadrado A.B."/>
        </authorList>
    </citation>
    <scope>NUCLEOTIDE SEQUENCE [LARGE SCALE GENOMIC DNA]</scope>
    <source>
        <strain evidence="4">CG-Epi1</strain>
    </source>
</reference>
<comment type="cofactor">
    <cofactor evidence="1">
        <name>Mg(2+)</name>
        <dbReference type="ChEBI" id="CHEBI:18420"/>
    </cofactor>
</comment>
<protein>
    <recommendedName>
        <fullName evidence="3">Nudix hydrolase domain-containing protein</fullName>
    </recommendedName>
</protein>
<feature type="domain" description="Nudix hydrolase" evidence="3">
    <location>
        <begin position="21"/>
        <end position="150"/>
    </location>
</feature>
<dbReference type="Pfam" id="PF00293">
    <property type="entry name" value="NUDIX"/>
    <property type="match status" value="1"/>
</dbReference>
<proteinExistence type="predicted"/>
<dbReference type="GO" id="GO:0019693">
    <property type="term" value="P:ribose phosphate metabolic process"/>
    <property type="evidence" value="ECO:0007669"/>
    <property type="project" value="TreeGrafter"/>
</dbReference>
<evidence type="ECO:0000313" key="5">
    <source>
        <dbReference type="Proteomes" id="UP000183080"/>
    </source>
</evidence>
<dbReference type="PROSITE" id="PS51462">
    <property type="entry name" value="NUDIX"/>
    <property type="match status" value="1"/>
</dbReference>
<evidence type="ECO:0000256" key="2">
    <source>
        <dbReference type="ARBA" id="ARBA00022801"/>
    </source>
</evidence>
<accession>A0A1J5TDS2</accession>
<evidence type="ECO:0000313" key="4">
    <source>
        <dbReference type="EMBL" id="OIR19047.1"/>
    </source>
</evidence>
<dbReference type="GO" id="GO:0005829">
    <property type="term" value="C:cytosol"/>
    <property type="evidence" value="ECO:0007669"/>
    <property type="project" value="TreeGrafter"/>
</dbReference>
<evidence type="ECO:0000259" key="3">
    <source>
        <dbReference type="PROSITE" id="PS51462"/>
    </source>
</evidence>
<dbReference type="InterPro" id="IPR015797">
    <property type="entry name" value="NUDIX_hydrolase-like_dom_sf"/>
</dbReference>
<dbReference type="GO" id="GO:0016787">
    <property type="term" value="F:hydrolase activity"/>
    <property type="evidence" value="ECO:0007669"/>
    <property type="project" value="UniProtKB-KW"/>
</dbReference>
<dbReference type="SUPFAM" id="SSF55811">
    <property type="entry name" value="Nudix"/>
    <property type="match status" value="1"/>
</dbReference>
<dbReference type="GO" id="GO:0006753">
    <property type="term" value="P:nucleoside phosphate metabolic process"/>
    <property type="evidence" value="ECO:0007669"/>
    <property type="project" value="TreeGrafter"/>
</dbReference>
<gene>
    <name evidence="4" type="ORF">BD935_01385</name>
</gene>
<dbReference type="InterPro" id="IPR000086">
    <property type="entry name" value="NUDIX_hydrolase_dom"/>
</dbReference>
<dbReference type="Proteomes" id="UP000183080">
    <property type="component" value="Unassembled WGS sequence"/>
</dbReference>
<dbReference type="PANTHER" id="PTHR11839">
    <property type="entry name" value="UDP/ADP-SUGAR PYROPHOSPHATASE"/>
    <property type="match status" value="1"/>
</dbReference>
<dbReference type="AlphaFoldDB" id="A0A1J5TDS2"/>
<sequence>MRELVAKSPRTGKNHKFVLLDGSDWINIIAITVDKKIVMVKQYRFGTSNFELEIPGGIIENNEEPIEAGIRELREETGYIGSDPKYLGYVDPNPAFQTNKCHTVLIQNCEKLDEQDLDPGEDIEVEVASEKSIQKYIDEGTIRHSLVLSAFRLYEIEKTS</sequence>
<organism evidence="4 5">
    <name type="scientific">Marine Group III euryarchaeote CG-Epi1</name>
    <dbReference type="NCBI Taxonomy" id="1888995"/>
    <lineage>
        <taxon>Archaea</taxon>
        <taxon>Methanobacteriati</taxon>
        <taxon>Thermoplasmatota</taxon>
        <taxon>Thermoplasmata</taxon>
        <taxon>Candidatus Thermoprofundales</taxon>
    </lineage>
</organism>
<dbReference type="EMBL" id="MIZA01000019">
    <property type="protein sequence ID" value="OIR19047.1"/>
    <property type="molecule type" value="Genomic_DNA"/>
</dbReference>
<dbReference type="STRING" id="1888995.BD935_01385"/>
<dbReference type="CDD" id="cd03424">
    <property type="entry name" value="NUDIX_ADPRase_Nudt5_UGPPase_Nudt14"/>
    <property type="match status" value="1"/>
</dbReference>